<feature type="domain" description="Thiamine pyrophosphate enzyme TPP-binding" evidence="14">
    <location>
        <begin position="448"/>
        <end position="573"/>
    </location>
</feature>
<protein>
    <recommendedName>
        <fullName evidence="5">Alpha-keto-acid decarboxylase</fullName>
    </recommendedName>
</protein>
<keyword evidence="10" id="KW-0456">Lyase</keyword>
<dbReference type="Gene3D" id="3.40.50.1220">
    <property type="entry name" value="TPP-binding domain"/>
    <property type="match status" value="1"/>
</dbReference>
<feature type="domain" description="Thiamine pyrophosphate enzyme N-terminal TPP-binding" evidence="15">
    <location>
        <begin position="48"/>
        <end position="153"/>
    </location>
</feature>
<evidence type="ECO:0000256" key="12">
    <source>
        <dbReference type="SAM" id="MobiDB-lite"/>
    </source>
</evidence>
<dbReference type="PIRSF" id="PIRSF036565">
    <property type="entry name" value="Pyruvt_ip_decrb"/>
    <property type="match status" value="1"/>
</dbReference>
<dbReference type="EMBL" id="BAABHO010000006">
    <property type="protein sequence ID" value="GAA4779381.1"/>
    <property type="molecule type" value="Genomic_DNA"/>
</dbReference>
<evidence type="ECO:0000256" key="5">
    <source>
        <dbReference type="ARBA" id="ARBA00020054"/>
    </source>
</evidence>
<feature type="compositionally biased region" description="Acidic residues" evidence="12">
    <location>
        <begin position="22"/>
        <end position="31"/>
    </location>
</feature>
<dbReference type="SUPFAM" id="SSF52518">
    <property type="entry name" value="Thiamin diphosphate-binding fold (THDP-binding)"/>
    <property type="match status" value="2"/>
</dbReference>
<feature type="region of interest" description="Disordered" evidence="12">
    <location>
        <begin position="1"/>
        <end position="46"/>
    </location>
</feature>
<evidence type="ECO:0000256" key="7">
    <source>
        <dbReference type="ARBA" id="ARBA00022793"/>
    </source>
</evidence>
<dbReference type="InterPro" id="IPR012001">
    <property type="entry name" value="Thiamin_PyroP_enz_TPP-bd_dom"/>
</dbReference>
<dbReference type="InterPro" id="IPR029035">
    <property type="entry name" value="DHS-like_NAD/FAD-binding_dom"/>
</dbReference>
<dbReference type="InterPro" id="IPR047214">
    <property type="entry name" value="TPP_PDC_IPDC"/>
</dbReference>
<keyword evidence="9 11" id="KW-0786">Thiamine pyrophosphate</keyword>
<evidence type="ECO:0000313" key="16">
    <source>
        <dbReference type="EMBL" id="GAA4779381.1"/>
    </source>
</evidence>
<dbReference type="InterPro" id="IPR012110">
    <property type="entry name" value="PDC/IPDC-like"/>
</dbReference>
<keyword evidence="17" id="KW-1185">Reference proteome</keyword>
<evidence type="ECO:0000256" key="2">
    <source>
        <dbReference type="ARBA" id="ARBA00001964"/>
    </source>
</evidence>
<dbReference type="InterPro" id="IPR047213">
    <property type="entry name" value="TPP_PYR_PDC_IPDC-like"/>
</dbReference>
<dbReference type="Pfam" id="PF00205">
    <property type="entry name" value="TPP_enzyme_M"/>
    <property type="match status" value="1"/>
</dbReference>
<feature type="compositionally biased region" description="Low complexity" evidence="12">
    <location>
        <begin position="1"/>
        <end position="21"/>
    </location>
</feature>
<name>A0ABP9AFW4_9PSEU</name>
<comment type="similarity">
    <text evidence="4 11">Belongs to the TPP enzyme family.</text>
</comment>
<comment type="cofactor">
    <cofactor evidence="1">
        <name>a metal cation</name>
        <dbReference type="ChEBI" id="CHEBI:25213"/>
    </cofactor>
</comment>
<feature type="region of interest" description="Disordered" evidence="12">
    <location>
        <begin position="388"/>
        <end position="412"/>
    </location>
</feature>
<evidence type="ECO:0000256" key="9">
    <source>
        <dbReference type="ARBA" id="ARBA00023052"/>
    </source>
</evidence>
<gene>
    <name evidence="16" type="primary">pdc</name>
    <name evidence="16" type="ORF">GCM10023200_10650</name>
</gene>
<evidence type="ECO:0000313" key="17">
    <source>
        <dbReference type="Proteomes" id="UP001500928"/>
    </source>
</evidence>
<dbReference type="PANTHER" id="PTHR43452">
    <property type="entry name" value="PYRUVATE DECARBOXYLASE"/>
    <property type="match status" value="1"/>
</dbReference>
<feature type="domain" description="Thiamine pyrophosphate enzyme central" evidence="13">
    <location>
        <begin position="242"/>
        <end position="363"/>
    </location>
</feature>
<proteinExistence type="inferred from homology"/>
<evidence type="ECO:0000259" key="14">
    <source>
        <dbReference type="Pfam" id="PF02775"/>
    </source>
</evidence>
<dbReference type="Pfam" id="PF02775">
    <property type="entry name" value="TPP_enzyme_C"/>
    <property type="match status" value="1"/>
</dbReference>
<dbReference type="Proteomes" id="UP001500928">
    <property type="component" value="Unassembled WGS sequence"/>
</dbReference>
<dbReference type="PROSITE" id="PS00187">
    <property type="entry name" value="TPP_ENZYMES"/>
    <property type="match status" value="1"/>
</dbReference>
<dbReference type="CDD" id="cd07038">
    <property type="entry name" value="TPP_PYR_PDC_IPDC_like"/>
    <property type="match status" value="1"/>
</dbReference>
<evidence type="ECO:0000256" key="8">
    <source>
        <dbReference type="ARBA" id="ARBA00022842"/>
    </source>
</evidence>
<evidence type="ECO:0000256" key="11">
    <source>
        <dbReference type="RuleBase" id="RU362132"/>
    </source>
</evidence>
<dbReference type="CDD" id="cd02005">
    <property type="entry name" value="TPP_PDC_IPDC"/>
    <property type="match status" value="1"/>
</dbReference>
<evidence type="ECO:0000256" key="10">
    <source>
        <dbReference type="ARBA" id="ARBA00023239"/>
    </source>
</evidence>
<dbReference type="InterPro" id="IPR000399">
    <property type="entry name" value="TPP-bd_CS"/>
</dbReference>
<dbReference type="SUPFAM" id="SSF52467">
    <property type="entry name" value="DHS-like NAD/FAD-binding domain"/>
    <property type="match status" value="1"/>
</dbReference>
<evidence type="ECO:0000259" key="13">
    <source>
        <dbReference type="Pfam" id="PF00205"/>
    </source>
</evidence>
<reference evidence="17" key="1">
    <citation type="journal article" date="2019" name="Int. J. Syst. Evol. Microbiol.">
        <title>The Global Catalogue of Microorganisms (GCM) 10K type strain sequencing project: providing services to taxonomists for standard genome sequencing and annotation.</title>
        <authorList>
            <consortium name="The Broad Institute Genomics Platform"/>
            <consortium name="The Broad Institute Genome Sequencing Center for Infectious Disease"/>
            <person name="Wu L."/>
            <person name="Ma J."/>
        </authorList>
    </citation>
    <scope>NUCLEOTIDE SEQUENCE [LARGE SCALE GENOMIC DNA]</scope>
    <source>
        <strain evidence="17">JCM 17979</strain>
    </source>
</reference>
<sequence>MDSRATTGRPSATARATSADTDTADDDDTDDTAPYPRTVPDSPMSDYTVADHLVDRLAELGVDRIFGVPGDYSLAMLDHVTHHPTVRWTGTTNELNAGYAADGYGRLRGIAALCTTFGVGELSAINAIAGSYAEHVPVVHVVGAPALTKQAQHRPLHHTLGDGVFGHFTAMHADITCARASLTPDDAVAEIDRVLREVRDRRLPGYLVVPADVAAAPAERATTPLPPPVDTTDPEALAGFVDAARRLLDTAATPDDVAVLAGLSVHRLGAAGTLAGLLAAGPLPHATTPWAKSLVDESAPRFAGTYTGAASPPATRAAVEDAAVLVVAGVTFTDLDSGMFTQHITRSRTIEVGPRSVTVGAASFAPVELPTALAALTPLVEEVAARRTGPAPSAPLADPTPAPAAAPDDEPLGQTSLWQEVSGFLRSGDIVLADQGTSFYGMAPHRLPQGVTFVGQPLWASIGYTVPALLGTCTALPGRRGVLLVGDGAAQMTATELATVIRERIPAVIVVVDNDGYTVERAIHGPDESYNDITAWDWTLLARAMGGGDTVAASHARTVGELRAALADADAHPERVTLVQAVVPRDDVPELLAALTRVLGSAPAPAH</sequence>
<accession>A0ABP9AFW4</accession>
<comment type="caution">
    <text evidence="16">The sequence shown here is derived from an EMBL/GenBank/DDBJ whole genome shotgun (WGS) entry which is preliminary data.</text>
</comment>
<dbReference type="Gene3D" id="3.40.50.970">
    <property type="match status" value="2"/>
</dbReference>
<keyword evidence="8" id="KW-0460">Magnesium</keyword>
<evidence type="ECO:0000256" key="3">
    <source>
        <dbReference type="ARBA" id="ARBA00002938"/>
    </source>
</evidence>
<dbReference type="InterPro" id="IPR029061">
    <property type="entry name" value="THDP-binding"/>
</dbReference>
<keyword evidence="7" id="KW-0210">Decarboxylase</keyword>
<evidence type="ECO:0000259" key="15">
    <source>
        <dbReference type="Pfam" id="PF02776"/>
    </source>
</evidence>
<comment type="cofactor">
    <cofactor evidence="2">
        <name>thiamine diphosphate</name>
        <dbReference type="ChEBI" id="CHEBI:58937"/>
    </cofactor>
</comment>
<evidence type="ECO:0000256" key="6">
    <source>
        <dbReference type="ARBA" id="ARBA00022723"/>
    </source>
</evidence>
<evidence type="ECO:0000256" key="4">
    <source>
        <dbReference type="ARBA" id="ARBA00007812"/>
    </source>
</evidence>
<organism evidence="16 17">
    <name type="scientific">Actinomycetospora chlora</name>
    <dbReference type="NCBI Taxonomy" id="663608"/>
    <lineage>
        <taxon>Bacteria</taxon>
        <taxon>Bacillati</taxon>
        <taxon>Actinomycetota</taxon>
        <taxon>Actinomycetes</taxon>
        <taxon>Pseudonocardiales</taxon>
        <taxon>Pseudonocardiaceae</taxon>
        <taxon>Actinomycetospora</taxon>
    </lineage>
</organism>
<dbReference type="PANTHER" id="PTHR43452:SF30">
    <property type="entry name" value="PYRUVATE DECARBOXYLASE ISOZYME 1-RELATED"/>
    <property type="match status" value="1"/>
</dbReference>
<evidence type="ECO:0000256" key="1">
    <source>
        <dbReference type="ARBA" id="ARBA00001920"/>
    </source>
</evidence>
<dbReference type="InterPro" id="IPR011766">
    <property type="entry name" value="TPP_enzyme_TPP-bd"/>
</dbReference>
<comment type="function">
    <text evidence="3">Decarboxylates branched-chain and aromatic alpha-keto acids to aldehydes.</text>
</comment>
<keyword evidence="6" id="KW-0479">Metal-binding</keyword>
<dbReference type="InterPro" id="IPR012000">
    <property type="entry name" value="Thiamin_PyroP_enz_cen_dom"/>
</dbReference>
<dbReference type="Pfam" id="PF02776">
    <property type="entry name" value="TPP_enzyme_N"/>
    <property type="match status" value="1"/>
</dbReference>